<dbReference type="InterPro" id="IPR012349">
    <property type="entry name" value="Split_barrel_FMN-bd"/>
</dbReference>
<dbReference type="OrthoDB" id="953at2157"/>
<protein>
    <submittedName>
        <fullName evidence="1">Pyridoxamine 5'-phosphate oxidase family protein</fullName>
    </submittedName>
</protein>
<dbReference type="InterPro" id="IPR024747">
    <property type="entry name" value="Pyridox_Oxase-rel"/>
</dbReference>
<dbReference type="PATRIC" id="fig|230361.4.peg.1123"/>
<dbReference type="KEGG" id="mmil:sm9_1089"/>
<dbReference type="PANTHER" id="PTHR34071">
    <property type="entry name" value="5-NITROIMIDAZOLE ANTIBIOTICS RESISTANCE PROTEIN, NIMA-FAMILY-RELATED PROTEIN-RELATED"/>
    <property type="match status" value="1"/>
</dbReference>
<dbReference type="AlphaFoldDB" id="A0A0U3EJX7"/>
<dbReference type="Gene3D" id="2.30.110.10">
    <property type="entry name" value="Electron Transport, Fmn-binding Protein, Chain A"/>
    <property type="match status" value="1"/>
</dbReference>
<organism evidence="1 2">
    <name type="scientific">Methanobrevibacter millerae</name>
    <dbReference type="NCBI Taxonomy" id="230361"/>
    <lineage>
        <taxon>Archaea</taxon>
        <taxon>Methanobacteriati</taxon>
        <taxon>Methanobacteriota</taxon>
        <taxon>Methanomada group</taxon>
        <taxon>Methanobacteria</taxon>
        <taxon>Methanobacteriales</taxon>
        <taxon>Methanobacteriaceae</taxon>
        <taxon>Methanobrevibacter</taxon>
    </lineage>
</organism>
<reference evidence="1 2" key="1">
    <citation type="submission" date="2015-04" db="EMBL/GenBank/DDBJ databases">
        <title>The complete genome sequence of the rumen methanogen Methanobrevibacter millerae SM9.</title>
        <authorList>
            <person name="Leahy S.C."/>
            <person name="Kelly W.J."/>
            <person name="Pacheco D.M."/>
            <person name="Li D."/>
            <person name="Altermann E."/>
            <person name="Attwood G.T."/>
        </authorList>
    </citation>
    <scope>NUCLEOTIDE SEQUENCE [LARGE SCALE GENOMIC DNA]</scope>
    <source>
        <strain evidence="1 2">SM9</strain>
    </source>
</reference>
<keyword evidence="2" id="KW-1185">Reference proteome</keyword>
<dbReference type="EMBL" id="CP011266">
    <property type="protein sequence ID" value="ALT68877.1"/>
    <property type="molecule type" value="Genomic_DNA"/>
</dbReference>
<name>A0A0U3EJX7_9EURY</name>
<dbReference type="Pfam" id="PF12900">
    <property type="entry name" value="Pyridox_ox_2"/>
    <property type="match status" value="1"/>
</dbReference>
<dbReference type="SUPFAM" id="SSF50475">
    <property type="entry name" value="FMN-binding split barrel"/>
    <property type="match status" value="1"/>
</dbReference>
<dbReference type="PANTHER" id="PTHR34071:SF2">
    <property type="entry name" value="FLAVIN-NUCLEOTIDE-BINDING PROTEIN"/>
    <property type="match status" value="1"/>
</dbReference>
<dbReference type="RefSeq" id="WP_058739162.1">
    <property type="nucleotide sequence ID" value="NZ_CP011266.1"/>
</dbReference>
<dbReference type="GeneID" id="26736055"/>
<gene>
    <name evidence="1" type="ORF">sm9_1089</name>
</gene>
<evidence type="ECO:0000313" key="1">
    <source>
        <dbReference type="EMBL" id="ALT68877.1"/>
    </source>
</evidence>
<proteinExistence type="predicted"/>
<dbReference type="Proteomes" id="UP000067738">
    <property type="component" value="Chromosome"/>
</dbReference>
<sequence>MFRKMRRHKQQLSKEECVDILTNQPRGVLAVLGDNEYPYAVPMSHVYVDERIYFHGAKKGHKNDAIKNYPKVSYCVIDNGVKNEGEWWYTFKSVIVFGKIRTLSDDNEKRDKLTYLGNKFFPTPEETKKEIDRLLDKTEVFELTIDYMSGKIVVEK</sequence>
<accession>A0A0U3EJX7</accession>
<evidence type="ECO:0000313" key="2">
    <source>
        <dbReference type="Proteomes" id="UP000067738"/>
    </source>
</evidence>